<keyword evidence="4" id="KW-1185">Reference proteome</keyword>
<keyword evidence="2" id="KW-0732">Signal</keyword>
<organism evidence="3 4">
    <name type="scientific">Beauveria brongniartii RCEF 3172</name>
    <dbReference type="NCBI Taxonomy" id="1081107"/>
    <lineage>
        <taxon>Eukaryota</taxon>
        <taxon>Fungi</taxon>
        <taxon>Dikarya</taxon>
        <taxon>Ascomycota</taxon>
        <taxon>Pezizomycotina</taxon>
        <taxon>Sordariomycetes</taxon>
        <taxon>Hypocreomycetidae</taxon>
        <taxon>Hypocreales</taxon>
        <taxon>Cordycipitaceae</taxon>
        <taxon>Beauveria</taxon>
        <taxon>Beauveria brongniartii</taxon>
    </lineage>
</organism>
<sequence>MQFNPLSVARVASLLAMALPFTLGRATHEPRAQLPSKDPFYQPPAGFEAKEPGAVLRSRRIIASFFSFIPSPIEAHQILYRTTAVNGSAIATVTTVFKPLFAKTDRFITYNTAYDSSSTNCNPSYSYQLGSDPASIVGTTNSVEFLVIQLFLLSGYVVSSPDYEGPDAAFTPGYLSGMGVLDSMRAVANFKRTLGLRDDPMVVGVGYSGGGLATGWAAAMQPAYAPELPVKGWVAGGIPANLTNIFEFIDGTVVSGFEPIAIAGMLKPSAHGAELQPLFDRIATSEGRKAIELANTACAVPNLVAFPFQSVLDIKFQSLGPDLLREPSLAPIITRNTLGINRTETPTAPVMMYHAQPDEIVPYGPAAVLREAWCGYGATVKFTNYAAGGHGTTLVLALADAVKFAGDAFAGRIASGCTSRTLLDDKLSPLALGLNLEPLAVGLINWIGAMGKQDAKWLEGIKQGKPI</sequence>
<dbReference type="InterPro" id="IPR005152">
    <property type="entry name" value="Lipase_secreted"/>
</dbReference>
<dbReference type="Gene3D" id="3.40.50.1820">
    <property type="entry name" value="alpha/beta hydrolase"/>
    <property type="match status" value="1"/>
</dbReference>
<evidence type="ECO:0000256" key="1">
    <source>
        <dbReference type="ARBA" id="ARBA00022801"/>
    </source>
</evidence>
<dbReference type="PANTHER" id="PTHR34853">
    <property type="match status" value="1"/>
</dbReference>
<evidence type="ECO:0000313" key="3">
    <source>
        <dbReference type="EMBL" id="OAA47207.1"/>
    </source>
</evidence>
<evidence type="ECO:0000313" key="4">
    <source>
        <dbReference type="Proteomes" id="UP000076863"/>
    </source>
</evidence>
<reference evidence="3 4" key="1">
    <citation type="journal article" date="2016" name="Genome Biol. Evol.">
        <title>Divergent and convergent evolution of fungal pathogenicity.</title>
        <authorList>
            <person name="Shang Y."/>
            <person name="Xiao G."/>
            <person name="Zheng P."/>
            <person name="Cen K."/>
            <person name="Zhan S."/>
            <person name="Wang C."/>
        </authorList>
    </citation>
    <scope>NUCLEOTIDE SEQUENCE [LARGE SCALE GENOMIC DNA]</scope>
    <source>
        <strain evidence="3 4">RCEF 3172</strain>
    </source>
</reference>
<feature type="signal peptide" evidence="2">
    <location>
        <begin position="1"/>
        <end position="24"/>
    </location>
</feature>
<evidence type="ECO:0000256" key="2">
    <source>
        <dbReference type="SAM" id="SignalP"/>
    </source>
</evidence>
<dbReference type="Pfam" id="PF03583">
    <property type="entry name" value="LIP"/>
    <property type="match status" value="1"/>
</dbReference>
<dbReference type="OrthoDB" id="2373480at2759"/>
<accession>A0A167GX50</accession>
<keyword evidence="1" id="KW-0378">Hydrolase</keyword>
<protein>
    <submittedName>
        <fullName evidence="3">Lipase, secreted</fullName>
    </submittedName>
</protein>
<dbReference type="SUPFAM" id="SSF53474">
    <property type="entry name" value="alpha/beta-Hydrolases"/>
    <property type="match status" value="1"/>
</dbReference>
<proteinExistence type="predicted"/>
<comment type="caution">
    <text evidence="3">The sequence shown here is derived from an EMBL/GenBank/DDBJ whole genome shotgun (WGS) entry which is preliminary data.</text>
</comment>
<dbReference type="PANTHER" id="PTHR34853:SF5">
    <property type="entry name" value="LIP-DOMAIN-CONTAINING PROTEIN-RELATED"/>
    <property type="match status" value="1"/>
</dbReference>
<dbReference type="InterPro" id="IPR029058">
    <property type="entry name" value="AB_hydrolase_fold"/>
</dbReference>
<gene>
    <name evidence="3" type="ORF">BBO_02662</name>
</gene>
<dbReference type="AlphaFoldDB" id="A0A167GX50"/>
<dbReference type="Proteomes" id="UP000076863">
    <property type="component" value="Unassembled WGS sequence"/>
</dbReference>
<dbReference type="EMBL" id="AZHA01000006">
    <property type="protein sequence ID" value="OAA47207.1"/>
    <property type="molecule type" value="Genomic_DNA"/>
</dbReference>
<dbReference type="PIRSF" id="PIRSF029171">
    <property type="entry name" value="Esterase_LipA"/>
    <property type="match status" value="1"/>
</dbReference>
<name>A0A167GX50_9HYPO</name>
<dbReference type="GO" id="GO:0016042">
    <property type="term" value="P:lipid catabolic process"/>
    <property type="evidence" value="ECO:0007669"/>
    <property type="project" value="InterPro"/>
</dbReference>
<feature type="chain" id="PRO_5007887229" evidence="2">
    <location>
        <begin position="25"/>
        <end position="467"/>
    </location>
</feature>
<dbReference type="GO" id="GO:0004806">
    <property type="term" value="F:triacylglycerol lipase activity"/>
    <property type="evidence" value="ECO:0007669"/>
    <property type="project" value="InterPro"/>
</dbReference>
<dbReference type="Gene3D" id="1.10.260.130">
    <property type="match status" value="1"/>
</dbReference>